<organism evidence="1 2">
    <name type="scientific">Datura stramonium</name>
    <name type="common">Jimsonweed</name>
    <name type="synonym">Common thornapple</name>
    <dbReference type="NCBI Taxonomy" id="4076"/>
    <lineage>
        <taxon>Eukaryota</taxon>
        <taxon>Viridiplantae</taxon>
        <taxon>Streptophyta</taxon>
        <taxon>Embryophyta</taxon>
        <taxon>Tracheophyta</taxon>
        <taxon>Spermatophyta</taxon>
        <taxon>Magnoliopsida</taxon>
        <taxon>eudicotyledons</taxon>
        <taxon>Gunneridae</taxon>
        <taxon>Pentapetalae</taxon>
        <taxon>asterids</taxon>
        <taxon>lamiids</taxon>
        <taxon>Solanales</taxon>
        <taxon>Solanaceae</taxon>
        <taxon>Solanoideae</taxon>
        <taxon>Datureae</taxon>
        <taxon>Datura</taxon>
    </lineage>
</organism>
<gene>
    <name evidence="1" type="ORF">HAX54_035128</name>
</gene>
<accession>A0ABS8VHU4</accession>
<evidence type="ECO:0000313" key="1">
    <source>
        <dbReference type="EMBL" id="MCD9645832.1"/>
    </source>
</evidence>
<comment type="caution">
    <text evidence="1">The sequence shown here is derived from an EMBL/GenBank/DDBJ whole genome shotgun (WGS) entry which is preliminary data.</text>
</comment>
<name>A0ABS8VHU4_DATST</name>
<protein>
    <submittedName>
        <fullName evidence="1">Uncharacterized protein</fullName>
    </submittedName>
</protein>
<keyword evidence="2" id="KW-1185">Reference proteome</keyword>
<sequence>MHMEVPEMDSHQTGRLRLEKLVSSRDHRRKMWARESPIPATNAKRTAKSITSNAVHVTIEFDNDPSIFTSEHWIVLLELIMVRWHELCAFIVECPRRPLAKNVEIKNLGITHHDAITMLHGKYAIEKDRLWVGLGQHPAG</sequence>
<evidence type="ECO:0000313" key="2">
    <source>
        <dbReference type="Proteomes" id="UP000823775"/>
    </source>
</evidence>
<dbReference type="EMBL" id="JACEIK010004565">
    <property type="protein sequence ID" value="MCD9645832.1"/>
    <property type="molecule type" value="Genomic_DNA"/>
</dbReference>
<reference evidence="1 2" key="1">
    <citation type="journal article" date="2021" name="BMC Genomics">
        <title>Datura genome reveals duplications of psychoactive alkaloid biosynthetic genes and high mutation rate following tissue culture.</title>
        <authorList>
            <person name="Rajewski A."/>
            <person name="Carter-House D."/>
            <person name="Stajich J."/>
            <person name="Litt A."/>
        </authorList>
    </citation>
    <scope>NUCLEOTIDE SEQUENCE [LARGE SCALE GENOMIC DNA]</scope>
    <source>
        <strain evidence="1">AR-01</strain>
    </source>
</reference>
<proteinExistence type="predicted"/>
<dbReference type="Proteomes" id="UP000823775">
    <property type="component" value="Unassembled WGS sequence"/>
</dbReference>